<dbReference type="KEGG" id="egr:104419830"/>
<dbReference type="PANTHER" id="PTHR31089">
    <property type="entry name" value="CYCLIC DOF FACTOR 2"/>
    <property type="match status" value="1"/>
</dbReference>
<gene>
    <name evidence="11" type="ORF">EUGRSUZ_B00515</name>
</gene>
<proteinExistence type="predicted"/>
<keyword evidence="7 8" id="KW-0539">Nucleus</keyword>
<evidence type="ECO:0000259" key="10">
    <source>
        <dbReference type="PROSITE" id="PS50884"/>
    </source>
</evidence>
<keyword evidence="4" id="KW-0805">Transcription regulation</keyword>
<dbReference type="PROSITE" id="PS01361">
    <property type="entry name" value="ZF_DOF_1"/>
    <property type="match status" value="1"/>
</dbReference>
<dbReference type="Pfam" id="PF02701">
    <property type="entry name" value="Zn_ribbon_Dof"/>
    <property type="match status" value="1"/>
</dbReference>
<evidence type="ECO:0000256" key="7">
    <source>
        <dbReference type="ARBA" id="ARBA00023242"/>
    </source>
</evidence>
<dbReference type="FunCoup" id="A0A059D075">
    <property type="interactions" value="56"/>
</dbReference>
<feature type="region of interest" description="Disordered" evidence="9">
    <location>
        <begin position="18"/>
        <end position="112"/>
    </location>
</feature>
<evidence type="ECO:0000313" key="11">
    <source>
        <dbReference type="EMBL" id="KCW83620.1"/>
    </source>
</evidence>
<dbReference type="InterPro" id="IPR045174">
    <property type="entry name" value="Dof"/>
</dbReference>
<evidence type="ECO:0000256" key="2">
    <source>
        <dbReference type="ARBA" id="ARBA00022771"/>
    </source>
</evidence>
<feature type="domain" description="Dof-type" evidence="10">
    <location>
        <begin position="115"/>
        <end position="169"/>
    </location>
</feature>
<feature type="region of interest" description="Disordered" evidence="9">
    <location>
        <begin position="345"/>
        <end position="383"/>
    </location>
</feature>
<dbReference type="PANTHER" id="PTHR31089:SF1">
    <property type="entry name" value="CYCLIC DOF FACTOR 3"/>
    <property type="match status" value="1"/>
</dbReference>
<dbReference type="InterPro" id="IPR003851">
    <property type="entry name" value="Znf_Dof"/>
</dbReference>
<organism evidence="11">
    <name type="scientific">Eucalyptus grandis</name>
    <name type="common">Flooded gum</name>
    <dbReference type="NCBI Taxonomy" id="71139"/>
    <lineage>
        <taxon>Eukaryota</taxon>
        <taxon>Viridiplantae</taxon>
        <taxon>Streptophyta</taxon>
        <taxon>Embryophyta</taxon>
        <taxon>Tracheophyta</taxon>
        <taxon>Spermatophyta</taxon>
        <taxon>Magnoliopsida</taxon>
        <taxon>eudicotyledons</taxon>
        <taxon>Gunneridae</taxon>
        <taxon>Pentapetalae</taxon>
        <taxon>rosids</taxon>
        <taxon>malvids</taxon>
        <taxon>Myrtales</taxon>
        <taxon>Myrtaceae</taxon>
        <taxon>Myrtoideae</taxon>
        <taxon>Eucalypteae</taxon>
        <taxon>Eucalyptus</taxon>
    </lineage>
</organism>
<comment type="subcellular location">
    <subcellularLocation>
        <location evidence="8">Nucleus</location>
    </subcellularLocation>
</comment>
<evidence type="ECO:0000256" key="3">
    <source>
        <dbReference type="ARBA" id="ARBA00022833"/>
    </source>
</evidence>
<dbReference type="InParanoid" id="A0A059D075"/>
<dbReference type="GO" id="GO:0008270">
    <property type="term" value="F:zinc ion binding"/>
    <property type="evidence" value="ECO:0007669"/>
    <property type="project" value="UniProtKB-KW"/>
</dbReference>
<dbReference type="OrthoDB" id="1927254at2759"/>
<sequence>MVEMTSDPAIRLFGKKIPLSYTGESPEASSGDGVVYSGVNSEEDDEGSEKCHSIEHFAMEVQEDDDQVSPETVNPKTPSIEEESAKTKASGIDQEQGDSSNSQEKPPLKKPDKIIPCPRCNSMDTKFCYYNNYNVNQPRHFCKACQRYWTAGGTMRNVPVGAGRRKSKSSASHYRQITLSEALQAARIDAPNGTHLPNGKINGTVLTFGLDPSAGDSMAVALNLSNKEGSAMNRMQNGFCDFGRNGVSVPQRSGEKNDDCSSRSSVAISNLTDEGNGNSNLEGSSANGFHPQFPCYPGVPQPYPWNPAMLPPPFYPSGFAVPIYPAPLWNCGLHSSWNFPLLSPPSQKGSNSGPDSPTLGKHAREGEMVEKVDSVEDEPRKRKNGCVLVPKTLRIDDPSEAAKSTIWATLGIKKDWLGKDGLFQGFQSKGEEKNHVSETASVLCANPAALSRSIKFHESSCV</sequence>
<dbReference type="OMA" id="PPATFWN"/>
<keyword evidence="3" id="KW-0862">Zinc</keyword>
<evidence type="ECO:0000256" key="1">
    <source>
        <dbReference type="ARBA" id="ARBA00022723"/>
    </source>
</evidence>
<dbReference type="STRING" id="71139.A0A059D075"/>
<dbReference type="GO" id="GO:0005634">
    <property type="term" value="C:nucleus"/>
    <property type="evidence" value="ECO:0007669"/>
    <property type="project" value="UniProtKB-SubCell"/>
</dbReference>
<dbReference type="EMBL" id="KK198754">
    <property type="protein sequence ID" value="KCW83620.1"/>
    <property type="molecule type" value="Genomic_DNA"/>
</dbReference>
<dbReference type="eggNOG" id="ENOG502QSI8">
    <property type="taxonomic scope" value="Eukaryota"/>
</dbReference>
<feature type="compositionally biased region" description="Polar residues" evidence="9">
    <location>
        <begin position="345"/>
        <end position="355"/>
    </location>
</feature>
<dbReference type="GO" id="GO:0003700">
    <property type="term" value="F:DNA-binding transcription factor activity"/>
    <property type="evidence" value="ECO:0000318"/>
    <property type="project" value="GO_Central"/>
</dbReference>
<keyword evidence="5 8" id="KW-0238">DNA-binding</keyword>
<dbReference type="Gramene" id="KCW83620">
    <property type="protein sequence ID" value="KCW83620"/>
    <property type="gene ID" value="EUGRSUZ_B00515"/>
</dbReference>
<dbReference type="GO" id="GO:0003677">
    <property type="term" value="F:DNA binding"/>
    <property type="evidence" value="ECO:0000318"/>
    <property type="project" value="GO_Central"/>
</dbReference>
<accession>A0A059D075</accession>
<evidence type="ECO:0000256" key="9">
    <source>
        <dbReference type="SAM" id="MobiDB-lite"/>
    </source>
</evidence>
<dbReference type="PROSITE" id="PS50884">
    <property type="entry name" value="ZF_DOF_2"/>
    <property type="match status" value="1"/>
</dbReference>
<dbReference type="AlphaFoldDB" id="A0A059D075"/>
<evidence type="ECO:0000256" key="6">
    <source>
        <dbReference type="ARBA" id="ARBA00023163"/>
    </source>
</evidence>
<evidence type="ECO:0000256" key="8">
    <source>
        <dbReference type="PROSITE-ProRule" id="PRU00071"/>
    </source>
</evidence>
<keyword evidence="6" id="KW-0804">Transcription</keyword>
<evidence type="ECO:0000256" key="4">
    <source>
        <dbReference type="ARBA" id="ARBA00023015"/>
    </source>
</evidence>
<name>A0A059D075_EUCGR</name>
<reference evidence="11" key="1">
    <citation type="submission" date="2013-07" db="EMBL/GenBank/DDBJ databases">
        <title>The genome of Eucalyptus grandis.</title>
        <authorList>
            <person name="Schmutz J."/>
            <person name="Hayes R."/>
            <person name="Myburg A."/>
            <person name="Tuskan G."/>
            <person name="Grattapaglia D."/>
            <person name="Rokhsar D.S."/>
        </authorList>
    </citation>
    <scope>NUCLEOTIDE SEQUENCE</scope>
    <source>
        <tissue evidence="11">Leaf extractions</tissue>
    </source>
</reference>
<evidence type="ECO:0000256" key="5">
    <source>
        <dbReference type="ARBA" id="ARBA00023125"/>
    </source>
</evidence>
<feature type="compositionally biased region" description="Basic and acidic residues" evidence="9">
    <location>
        <begin position="362"/>
        <end position="380"/>
    </location>
</feature>
<feature type="compositionally biased region" description="Basic and acidic residues" evidence="9">
    <location>
        <begin position="48"/>
        <end position="58"/>
    </location>
</feature>
<keyword evidence="1" id="KW-0479">Metal-binding</keyword>
<keyword evidence="2 8" id="KW-0863">Zinc-finger</keyword>
<protein>
    <recommendedName>
        <fullName evidence="10">Dof-type domain-containing protein</fullName>
    </recommendedName>
</protein>